<accession>A0ACB8TWQ8</accession>
<sequence>MSTQTATQAQAHTQNRGSGQRGRRGNRGRGTTGRGGRGGKPPSIAQETAVAAQDKHEESVPEAKTEDAATTDGEDICFICAEPVKYYSVSICNHRTCHVCSLRLRALYKKLDCTFCKEPQPSVIFTASPDAPWSSYTPDAIPYKDPKLGIFFETQEMMEDSLVLLRFNCPDSTCDYIGNGWSDLKLHTRATHGKVMCDICIRFKKIFAHEHTLYSPSQLPFHIPSLQRGHRINQPKEQIEGGVHPHCEFCRESYFGDEELFKHMREKHEECFICKRNEVRDQYFRNYDALEHHFTQAHFPCHQPVCQARKFVVFGSALDLKAHMVEEHGADMSTRDRKDARRIQADFEFEEVGVGGRRGGRRDRGDREREQEPPPTAGNSNAHASGGGAAGSRRRAAFGGNLTTEGDGLTSTPDTVNRAPSRRQSPSPAEDVDPAVAERHTAFLSRVASIAVNPNHAIPAVKAAVRSYRANESTARDLISTVWNISDRNLEGTASVINGLVEILDDEEKKRDLLQAWNGFKIEQRNQFPELLPSGQGSEWAGITGGRLLNAKQTTASRSSHQSSRQVLDRVARAAGSSSGTSTNTPRVASTVDRFPPLKGPSAPAPPPRQVQRSTPWAGSSVAAPLPANQVYRGPTSVPGPGAKSKTGAPPNLSKSAFPELPSSSTSRVPKGAVGGNQSLKKILGAAAPPVPAWEGGSRGASGTSTPIGDNASGIGETEGAGANKKKGKGKQKQTLFTLGSFPT</sequence>
<reference evidence="1" key="1">
    <citation type="journal article" date="2021" name="Environ. Microbiol.">
        <title>Gene family expansions and transcriptome signatures uncover fungal adaptations to wood decay.</title>
        <authorList>
            <person name="Hage H."/>
            <person name="Miyauchi S."/>
            <person name="Viragh M."/>
            <person name="Drula E."/>
            <person name="Min B."/>
            <person name="Chaduli D."/>
            <person name="Navarro D."/>
            <person name="Favel A."/>
            <person name="Norest M."/>
            <person name="Lesage-Meessen L."/>
            <person name="Balint B."/>
            <person name="Merenyi Z."/>
            <person name="de Eugenio L."/>
            <person name="Morin E."/>
            <person name="Martinez A.T."/>
            <person name="Baldrian P."/>
            <person name="Stursova M."/>
            <person name="Martinez M.J."/>
            <person name="Novotny C."/>
            <person name="Magnuson J.K."/>
            <person name="Spatafora J.W."/>
            <person name="Maurice S."/>
            <person name="Pangilinan J."/>
            <person name="Andreopoulos W."/>
            <person name="LaButti K."/>
            <person name="Hundley H."/>
            <person name="Na H."/>
            <person name="Kuo A."/>
            <person name="Barry K."/>
            <person name="Lipzen A."/>
            <person name="Henrissat B."/>
            <person name="Riley R."/>
            <person name="Ahrendt S."/>
            <person name="Nagy L.G."/>
            <person name="Grigoriev I.V."/>
            <person name="Martin F."/>
            <person name="Rosso M.N."/>
        </authorList>
    </citation>
    <scope>NUCLEOTIDE SEQUENCE</scope>
    <source>
        <strain evidence="1">CBS 384.51</strain>
    </source>
</reference>
<gene>
    <name evidence="1" type="ORF">BDY19DRAFT_894966</name>
</gene>
<dbReference type="EMBL" id="MU274924">
    <property type="protein sequence ID" value="KAI0086430.1"/>
    <property type="molecule type" value="Genomic_DNA"/>
</dbReference>
<comment type="caution">
    <text evidence="1">The sequence shown here is derived from an EMBL/GenBank/DDBJ whole genome shotgun (WGS) entry which is preliminary data.</text>
</comment>
<protein>
    <submittedName>
        <fullName evidence="1">Uncharacterized protein</fullName>
    </submittedName>
</protein>
<organism evidence="1 2">
    <name type="scientific">Irpex rosettiformis</name>
    <dbReference type="NCBI Taxonomy" id="378272"/>
    <lineage>
        <taxon>Eukaryota</taxon>
        <taxon>Fungi</taxon>
        <taxon>Dikarya</taxon>
        <taxon>Basidiomycota</taxon>
        <taxon>Agaricomycotina</taxon>
        <taxon>Agaricomycetes</taxon>
        <taxon>Polyporales</taxon>
        <taxon>Irpicaceae</taxon>
        <taxon>Irpex</taxon>
    </lineage>
</organism>
<evidence type="ECO:0000313" key="1">
    <source>
        <dbReference type="EMBL" id="KAI0086430.1"/>
    </source>
</evidence>
<proteinExistence type="predicted"/>
<name>A0ACB8TWQ8_9APHY</name>
<dbReference type="Proteomes" id="UP001055072">
    <property type="component" value="Unassembled WGS sequence"/>
</dbReference>
<keyword evidence="2" id="KW-1185">Reference proteome</keyword>
<evidence type="ECO:0000313" key="2">
    <source>
        <dbReference type="Proteomes" id="UP001055072"/>
    </source>
</evidence>